<organism evidence="2 3">
    <name type="scientific">Candidatus Magnetobacterium bavaricum</name>
    <dbReference type="NCBI Taxonomy" id="29290"/>
    <lineage>
        <taxon>Bacteria</taxon>
        <taxon>Pseudomonadati</taxon>
        <taxon>Nitrospirota</taxon>
        <taxon>Thermodesulfovibrionia</taxon>
        <taxon>Thermodesulfovibrionales</taxon>
        <taxon>Candidatus Magnetobacteriaceae</taxon>
        <taxon>Candidatus Magnetobacterium</taxon>
    </lineage>
</organism>
<evidence type="ECO:0000256" key="1">
    <source>
        <dbReference type="ARBA" id="ARBA00022729"/>
    </source>
</evidence>
<dbReference type="InterPro" id="IPR013517">
    <property type="entry name" value="FG-GAP"/>
</dbReference>
<dbReference type="Proteomes" id="UP000033423">
    <property type="component" value="Unassembled WGS sequence"/>
</dbReference>
<reference evidence="2 3" key="1">
    <citation type="submission" date="2015-02" db="EMBL/GenBank/DDBJ databases">
        <title>Single-cell genomics of uncultivated deep-branching MTB reveals a conserved set of magnetosome genes.</title>
        <authorList>
            <person name="Kolinko S."/>
            <person name="Richter M."/>
            <person name="Glockner F.O."/>
            <person name="Brachmann A."/>
            <person name="Schuler D."/>
        </authorList>
    </citation>
    <scope>NUCLEOTIDE SEQUENCE [LARGE SCALE GENOMIC DNA]</scope>
    <source>
        <strain evidence="2">TM-1</strain>
    </source>
</reference>
<protein>
    <submittedName>
        <fullName evidence="2">FG-GAP repeat protein</fullName>
    </submittedName>
</protein>
<dbReference type="EMBL" id="LACI01002364">
    <property type="protein sequence ID" value="KJU82318.1"/>
    <property type="molecule type" value="Genomic_DNA"/>
</dbReference>
<dbReference type="PANTHER" id="PTHR46580:SF2">
    <property type="entry name" value="MAM DOMAIN-CONTAINING PROTEIN"/>
    <property type="match status" value="1"/>
</dbReference>
<proteinExistence type="predicted"/>
<keyword evidence="1" id="KW-0732">Signal</keyword>
<keyword evidence="3" id="KW-1185">Reference proteome</keyword>
<comment type="caution">
    <text evidence="2">The sequence shown here is derived from an EMBL/GenBank/DDBJ whole genome shotgun (WGS) entry which is preliminary data.</text>
</comment>
<dbReference type="InterPro" id="IPR028994">
    <property type="entry name" value="Integrin_alpha_N"/>
</dbReference>
<dbReference type="AlphaFoldDB" id="A0A0F3GNS4"/>
<gene>
    <name evidence="2" type="ORF">MBAV_005489</name>
</gene>
<accession>A0A0F3GNS4</accession>
<dbReference type="Pfam" id="PF13517">
    <property type="entry name" value="FG-GAP_3"/>
    <property type="match status" value="1"/>
</dbReference>
<name>A0A0F3GNS4_9BACT</name>
<evidence type="ECO:0000313" key="3">
    <source>
        <dbReference type="Proteomes" id="UP000033423"/>
    </source>
</evidence>
<dbReference type="PANTHER" id="PTHR46580">
    <property type="entry name" value="SENSOR KINASE-RELATED"/>
    <property type="match status" value="1"/>
</dbReference>
<dbReference type="Gene3D" id="2.40.128.340">
    <property type="match status" value="1"/>
</dbReference>
<feature type="non-terminal residue" evidence="2">
    <location>
        <position position="1"/>
    </location>
</feature>
<evidence type="ECO:0000313" key="2">
    <source>
        <dbReference type="EMBL" id="KJU82318.1"/>
    </source>
</evidence>
<dbReference type="SUPFAM" id="SSF69318">
    <property type="entry name" value="Integrin alpha N-terminal domain"/>
    <property type="match status" value="1"/>
</dbReference>
<sequence>GDGKADILWNNTASVYSNVAGYARAGMWLMDGAKAVTTGGISDQGNSNLLIIPPKRWIVKGVGDFDGDGKTDIVYQEINSNPRRVAVWFMDGRVRKSKAFIDSDSEDGTWRIRDIGDYNGDGKADIISQDTYSGDVATWFMNGAAIDSKGFVEQGVPKTLQIK</sequence>